<dbReference type="InParanoid" id="A0A1M6ER46"/>
<protein>
    <submittedName>
        <fullName evidence="2">Putative hemolysin</fullName>
    </submittedName>
</protein>
<evidence type="ECO:0000259" key="1">
    <source>
        <dbReference type="SMART" id="SM00563"/>
    </source>
</evidence>
<dbReference type="SMART" id="SM00563">
    <property type="entry name" value="PlsC"/>
    <property type="match status" value="1"/>
</dbReference>
<accession>A0A1M6ER46</accession>
<dbReference type="STRING" id="1123071.SAMN02745181_1099"/>
<dbReference type="OrthoDB" id="1113830at2"/>
<evidence type="ECO:0000313" key="3">
    <source>
        <dbReference type="Proteomes" id="UP000184510"/>
    </source>
</evidence>
<dbReference type="Proteomes" id="UP000184510">
    <property type="component" value="Unassembled WGS sequence"/>
</dbReference>
<dbReference type="EMBL" id="FQYR01000002">
    <property type="protein sequence ID" value="SHI87918.1"/>
    <property type="molecule type" value="Genomic_DNA"/>
</dbReference>
<dbReference type="AlphaFoldDB" id="A0A1M6ER46"/>
<name>A0A1M6ER46_9BACT</name>
<dbReference type="SUPFAM" id="SSF69593">
    <property type="entry name" value="Glycerol-3-phosphate (1)-acyltransferase"/>
    <property type="match status" value="1"/>
</dbReference>
<evidence type="ECO:0000313" key="2">
    <source>
        <dbReference type="EMBL" id="SHI87918.1"/>
    </source>
</evidence>
<dbReference type="RefSeq" id="WP_143158454.1">
    <property type="nucleotide sequence ID" value="NZ_FQYR01000002.1"/>
</dbReference>
<dbReference type="InterPro" id="IPR002123">
    <property type="entry name" value="Plipid/glycerol_acylTrfase"/>
</dbReference>
<feature type="domain" description="Phospholipid/glycerol acyltransferase" evidence="1">
    <location>
        <begin position="86"/>
        <end position="209"/>
    </location>
</feature>
<dbReference type="Pfam" id="PF19576">
    <property type="entry name" value="Acyltransf_2"/>
    <property type="match status" value="1"/>
</dbReference>
<gene>
    <name evidence="2" type="ORF">SAMN02745181_1099</name>
</gene>
<organism evidence="2 3">
    <name type="scientific">Rubritalea squalenifaciens DSM 18772</name>
    <dbReference type="NCBI Taxonomy" id="1123071"/>
    <lineage>
        <taxon>Bacteria</taxon>
        <taxon>Pseudomonadati</taxon>
        <taxon>Verrucomicrobiota</taxon>
        <taxon>Verrucomicrobiia</taxon>
        <taxon>Verrucomicrobiales</taxon>
        <taxon>Rubritaleaceae</taxon>
        <taxon>Rubritalea</taxon>
    </lineage>
</organism>
<keyword evidence="3" id="KW-1185">Reference proteome</keyword>
<reference evidence="2 3" key="1">
    <citation type="submission" date="2016-11" db="EMBL/GenBank/DDBJ databases">
        <authorList>
            <person name="Jaros S."/>
            <person name="Januszkiewicz K."/>
            <person name="Wedrychowicz H."/>
        </authorList>
    </citation>
    <scope>NUCLEOTIDE SEQUENCE [LARGE SCALE GENOMIC DNA]</scope>
    <source>
        <strain evidence="2 3">DSM 18772</strain>
    </source>
</reference>
<dbReference type="GO" id="GO:0016746">
    <property type="term" value="F:acyltransferase activity"/>
    <property type="evidence" value="ECO:0007669"/>
    <property type="project" value="InterPro"/>
</dbReference>
<proteinExistence type="predicted"/>
<dbReference type="InterPro" id="IPR045746">
    <property type="entry name" value="ACT14924-like_Acyltransf_dom"/>
</dbReference>
<sequence>MSQKPSAPRPFLDSAPALPSWLRGDGFPAKIRHLIESIFGIPKIRTLFAQAADNPHPDFFTSVLRLSGIHTEAEGVHEAIPKSGGVIVIANHPYGGADAMPLGSLCIQARRDTLILANSVAEGARGLSDWLIPLNILSEPGAGKKNLLALKRASNHVKQGGLLAVFPAGAVSYYQSDQGKILDPPWSEHIARIAIKTNTPVLPIYFKGQNPLWFQILGAKVPFFRTAAIPPAFLAMRGKTIACSAGELIAPEILAAQAKPTDYLREQTYRLAES</sequence>